<sequence>MPVVKELFGPSARARGGACAVRCALAGSHLQPRSRLPPPPASPCPRSNNNNALMAGTAAAAAPAPRPAAHGGVVASVPLPSYPPSVPRRGGAGRGAIGRPVFAASTAPHVVLGPALSVSSRPQRHQQQQQARLQRAPLRRLSNALNGAPLRCGRGVVARIAYSQVTAVAEPNRMGGTPVGLAWRGATQGADPAHGDNVVYTRFHWPADLGGKEVSVWGSFNNWAKGVKLHRFEDGSAFSVVLPLQPGTYEYKYVVDGDWLTALHEQTVYTSEGTNNFRTVAPTIEFSIAAPGARQVLVVGDWDGWQYSLLMQKEPDNSGVFTCQAHLPAGQYSYYYVVDDEVVLNPDEQYEVDEDRGAVHKDWSYQPEAFRVFYCTGWETALMHYRRLRPGQQPSDFYTLPMSTPSSRKVQMGMWKLGTVVPVDDGEVIEFYLSNGRPENDGLKEDRGSGGSLYKLPSPASFKLSSGRLRPFPRGAEERVMVVSDLDGTMFGDVNAHDAFDSSLRFQQYWNDNQALSGSVLVYNTGRSLGQFTGLLKHCGQRVAVPDALITAVGTKVWKRKGSDGLTWVEDAEFSARLDKCWDLGTARGVARDLAGHYNHDEGMIKVADDGSEHQHRLALIINKSIQAHVTRAMSEAFQRNGIEVRIIVSGAGSHRYVDVVPIAAGKEQALQYVRERYGVAHHLCVAAGDSGNDILMLDGDHPGIVVGNAQGELLRWLVKRPQDEKVLLAEAFYADGILEGLMRLGMY</sequence>
<keyword evidence="1" id="KW-0378">Hydrolase</keyword>
<dbReference type="InterPro" id="IPR014756">
    <property type="entry name" value="Ig_E-set"/>
</dbReference>
<dbReference type="InterPro" id="IPR036412">
    <property type="entry name" value="HAD-like_sf"/>
</dbReference>
<dbReference type="Gene3D" id="2.60.40.10">
    <property type="entry name" value="Immunoglobulins"/>
    <property type="match status" value="2"/>
</dbReference>
<dbReference type="InterPro" id="IPR032640">
    <property type="entry name" value="AMPK1_CBM"/>
</dbReference>
<feature type="domain" description="AMP-activated protein kinase glycogen-binding" evidence="4">
    <location>
        <begin position="201"/>
        <end position="280"/>
    </location>
</feature>
<evidence type="ECO:0000313" key="5">
    <source>
        <dbReference type="EMBL" id="CAD8291614.1"/>
    </source>
</evidence>
<dbReference type="InterPro" id="IPR013783">
    <property type="entry name" value="Ig-like_fold"/>
</dbReference>
<dbReference type="Pfam" id="PF05116">
    <property type="entry name" value="S6PP"/>
    <property type="match status" value="1"/>
</dbReference>
<dbReference type="EMBL" id="HBEC01024204">
    <property type="protein sequence ID" value="CAD8291614.1"/>
    <property type="molecule type" value="Transcribed_RNA"/>
</dbReference>
<accession>A0A7R9VCS9</accession>
<dbReference type="InterPro" id="IPR051518">
    <property type="entry name" value="Sucrose_Phosphatase"/>
</dbReference>
<feature type="domain" description="Sucrose phosphatase-like" evidence="3">
    <location>
        <begin position="479"/>
        <end position="743"/>
    </location>
</feature>
<dbReference type="SFLD" id="SFLDS00003">
    <property type="entry name" value="Haloacid_Dehalogenase"/>
    <property type="match status" value="1"/>
</dbReference>
<dbReference type="Pfam" id="PF16561">
    <property type="entry name" value="AMPK1_CBM"/>
    <property type="match status" value="2"/>
</dbReference>
<gene>
    <name evidence="5" type="ORF">CEUR00632_LOCUS11041</name>
</gene>
<dbReference type="GO" id="GO:0016787">
    <property type="term" value="F:hydrolase activity"/>
    <property type="evidence" value="ECO:0007669"/>
    <property type="project" value="UniProtKB-KW"/>
</dbReference>
<dbReference type="SFLD" id="SFLDG01140">
    <property type="entry name" value="C2.B:_Phosphomannomutase_and_P"/>
    <property type="match status" value="1"/>
</dbReference>
<dbReference type="SUPFAM" id="SSF81296">
    <property type="entry name" value="E set domains"/>
    <property type="match status" value="2"/>
</dbReference>
<evidence type="ECO:0000259" key="3">
    <source>
        <dbReference type="Pfam" id="PF05116"/>
    </source>
</evidence>
<evidence type="ECO:0008006" key="6">
    <source>
        <dbReference type="Google" id="ProtNLM"/>
    </source>
</evidence>
<dbReference type="SFLD" id="SFLDG01141">
    <property type="entry name" value="C2.B.1:_Sucrose_Phosphatase_Li"/>
    <property type="match status" value="1"/>
</dbReference>
<evidence type="ECO:0000256" key="1">
    <source>
        <dbReference type="ARBA" id="ARBA00022801"/>
    </source>
</evidence>
<dbReference type="PANTHER" id="PTHR46521">
    <property type="entry name" value="SUCROSE-PHOSPHATASE 2-RELATED"/>
    <property type="match status" value="1"/>
</dbReference>
<dbReference type="Gene3D" id="3.40.50.1000">
    <property type="entry name" value="HAD superfamily/HAD-like"/>
    <property type="match status" value="1"/>
</dbReference>
<feature type="domain" description="AMP-activated protein kinase glycogen-binding" evidence="4">
    <location>
        <begin position="292"/>
        <end position="355"/>
    </location>
</feature>
<dbReference type="PANTHER" id="PTHR46521:SF4">
    <property type="entry name" value="SUCROSE-PHOSPHATASE 2-RELATED"/>
    <property type="match status" value="1"/>
</dbReference>
<reference evidence="5" key="1">
    <citation type="submission" date="2021-01" db="EMBL/GenBank/DDBJ databases">
        <authorList>
            <person name="Corre E."/>
            <person name="Pelletier E."/>
            <person name="Niang G."/>
            <person name="Scheremetjew M."/>
            <person name="Finn R."/>
            <person name="Kale V."/>
            <person name="Holt S."/>
            <person name="Cochrane G."/>
            <person name="Meng A."/>
            <person name="Brown T."/>
            <person name="Cohen L."/>
        </authorList>
    </citation>
    <scope>NUCLEOTIDE SEQUENCE</scope>
    <source>
        <strain evidence="5">CCMP219</strain>
    </source>
</reference>
<organism evidence="5">
    <name type="scientific">Chlamydomonas euryale</name>
    <dbReference type="NCBI Taxonomy" id="1486919"/>
    <lineage>
        <taxon>Eukaryota</taxon>
        <taxon>Viridiplantae</taxon>
        <taxon>Chlorophyta</taxon>
        <taxon>core chlorophytes</taxon>
        <taxon>Chlorophyceae</taxon>
        <taxon>CS clade</taxon>
        <taxon>Chlamydomonadales</taxon>
        <taxon>Chlamydomonadaceae</taxon>
        <taxon>Chlamydomonas</taxon>
    </lineage>
</organism>
<evidence type="ECO:0000259" key="4">
    <source>
        <dbReference type="Pfam" id="PF16561"/>
    </source>
</evidence>
<protein>
    <recommendedName>
        <fullName evidence="6">Sucrose phosphatase-like domain-containing protein</fullName>
    </recommendedName>
</protein>
<evidence type="ECO:0000256" key="2">
    <source>
        <dbReference type="SAM" id="MobiDB-lite"/>
    </source>
</evidence>
<dbReference type="SUPFAM" id="SSF56784">
    <property type="entry name" value="HAD-like"/>
    <property type="match status" value="1"/>
</dbReference>
<proteinExistence type="predicted"/>
<dbReference type="InterPro" id="IPR023214">
    <property type="entry name" value="HAD_sf"/>
</dbReference>
<dbReference type="InterPro" id="IPR006380">
    <property type="entry name" value="SPP-like_dom"/>
</dbReference>
<dbReference type="CDD" id="cd02859">
    <property type="entry name" value="E_set_AMPKbeta_like_N"/>
    <property type="match status" value="2"/>
</dbReference>
<dbReference type="Gene3D" id="3.90.1070.10">
    <property type="match status" value="1"/>
</dbReference>
<dbReference type="AlphaFoldDB" id="A0A7R9VCS9"/>
<feature type="region of interest" description="Disordered" evidence="2">
    <location>
        <begin position="30"/>
        <end position="50"/>
    </location>
</feature>
<name>A0A7R9VCS9_9CHLO</name>